<organism evidence="1 2">
    <name type="scientific">Trypanosoma conorhini</name>
    <dbReference type="NCBI Taxonomy" id="83891"/>
    <lineage>
        <taxon>Eukaryota</taxon>
        <taxon>Discoba</taxon>
        <taxon>Euglenozoa</taxon>
        <taxon>Kinetoplastea</taxon>
        <taxon>Metakinetoplastina</taxon>
        <taxon>Trypanosomatida</taxon>
        <taxon>Trypanosomatidae</taxon>
        <taxon>Trypanosoma</taxon>
    </lineage>
</organism>
<dbReference type="OrthoDB" id="276080at2759"/>
<dbReference type="RefSeq" id="XP_029230675.1">
    <property type="nucleotide sequence ID" value="XM_029369226.1"/>
</dbReference>
<evidence type="ECO:0000313" key="1">
    <source>
        <dbReference type="EMBL" id="RNF25150.1"/>
    </source>
</evidence>
<comment type="caution">
    <text evidence="1">The sequence shown here is derived from an EMBL/GenBank/DDBJ whole genome shotgun (WGS) entry which is preliminary data.</text>
</comment>
<dbReference type="EMBL" id="MKKU01000089">
    <property type="protein sequence ID" value="RNF25150.1"/>
    <property type="molecule type" value="Genomic_DNA"/>
</dbReference>
<dbReference type="Proteomes" id="UP000284403">
    <property type="component" value="Unassembled WGS sequence"/>
</dbReference>
<dbReference type="GeneID" id="40315909"/>
<proteinExistence type="predicted"/>
<gene>
    <name evidence="1" type="ORF">Tco025E_02298</name>
</gene>
<accession>A0A422Q5B2</accession>
<keyword evidence="2" id="KW-1185">Reference proteome</keyword>
<evidence type="ECO:0000313" key="2">
    <source>
        <dbReference type="Proteomes" id="UP000284403"/>
    </source>
</evidence>
<sequence>MTICPGLCGELALTPFRVFLGTLPTLALEERFLRQLQPVYAWYASRKRVKEQANEFIEIDLASCDLELLLRYSHVYYVRRQLFDEAIDKQLTLLDTGKAPKMTDPAMLQCLHACNTDIGERLDYEVGMLQASKKAASVPNRRELDPSLPLEIYDYTCMMRLVEEDVCGVEDAEMKARAYLPRGMVEAKVKHLTEKLLGSDAKGALEKKEIKLLNRMVAPDYVKVGCVEKLRPCDVTTYFRFYGERINKASTESYFKRALWGHVYRKFATASSFLRGISMYWARYSGLDTSAHATIMPQELAVAVCKQQTLFPAIKFRSQYMYASPDLARQLWRRDVVIPLMRLFPLMGAPAAEDLAASVLVDAFWARLPISEEENLLNDSLVRSVRQFVDETSSMYEASTELVLKRVEEGCGLAVPRLSAEEVQRMNPTKDEKVAEEAAA</sequence>
<protein>
    <submittedName>
        <fullName evidence="1">Uncharacterized protein</fullName>
    </submittedName>
</protein>
<dbReference type="AlphaFoldDB" id="A0A422Q5B2"/>
<name>A0A422Q5B2_9TRYP</name>
<reference evidence="1 2" key="1">
    <citation type="journal article" date="2018" name="BMC Genomics">
        <title>Genomic comparison of Trypanosoma conorhini and Trypanosoma rangeli to Trypanosoma cruzi strains of high and low virulence.</title>
        <authorList>
            <person name="Bradwell K.R."/>
            <person name="Koparde V.N."/>
            <person name="Matveyev A.V."/>
            <person name="Serrano M.G."/>
            <person name="Alves J.M."/>
            <person name="Parikh H."/>
            <person name="Huang B."/>
            <person name="Lee V."/>
            <person name="Espinosa-Alvarez O."/>
            <person name="Ortiz P.A."/>
            <person name="Costa-Martins A.G."/>
            <person name="Teixeira M.M."/>
            <person name="Buck G.A."/>
        </authorList>
    </citation>
    <scope>NUCLEOTIDE SEQUENCE [LARGE SCALE GENOMIC DNA]</scope>
    <source>
        <strain evidence="1 2">025E</strain>
    </source>
</reference>